<organism evidence="2 3">
    <name type="scientific">Trichonephila clavata</name>
    <name type="common">Joro spider</name>
    <name type="synonym">Nephila clavata</name>
    <dbReference type="NCBI Taxonomy" id="2740835"/>
    <lineage>
        <taxon>Eukaryota</taxon>
        <taxon>Metazoa</taxon>
        <taxon>Ecdysozoa</taxon>
        <taxon>Arthropoda</taxon>
        <taxon>Chelicerata</taxon>
        <taxon>Arachnida</taxon>
        <taxon>Araneae</taxon>
        <taxon>Araneomorphae</taxon>
        <taxon>Entelegynae</taxon>
        <taxon>Araneoidea</taxon>
        <taxon>Nephilidae</taxon>
        <taxon>Trichonephila</taxon>
    </lineage>
</organism>
<comment type="caution">
    <text evidence="2">The sequence shown here is derived from an EMBL/GenBank/DDBJ whole genome shotgun (WGS) entry which is preliminary data.</text>
</comment>
<keyword evidence="3" id="KW-1185">Reference proteome</keyword>
<dbReference type="InterPro" id="IPR043129">
    <property type="entry name" value="ATPase_NBD"/>
</dbReference>
<dbReference type="AlphaFoldDB" id="A0A8X6I6B9"/>
<accession>A0A8X6I6B9</accession>
<evidence type="ECO:0000313" key="3">
    <source>
        <dbReference type="Proteomes" id="UP000887116"/>
    </source>
</evidence>
<proteinExistence type="inferred from homology"/>
<dbReference type="Pfam" id="PF00022">
    <property type="entry name" value="Actin"/>
    <property type="match status" value="1"/>
</dbReference>
<dbReference type="Gene3D" id="3.90.640.10">
    <property type="entry name" value="Actin, Chain A, domain 4"/>
    <property type="match status" value="1"/>
</dbReference>
<reference evidence="2" key="1">
    <citation type="submission" date="2020-07" db="EMBL/GenBank/DDBJ databases">
        <title>Multicomponent nature underlies the extraordinary mechanical properties of spider dragline silk.</title>
        <authorList>
            <person name="Kono N."/>
            <person name="Nakamura H."/>
            <person name="Mori M."/>
            <person name="Yoshida Y."/>
            <person name="Ohtoshi R."/>
            <person name="Malay A.D."/>
            <person name="Moran D.A.P."/>
            <person name="Tomita M."/>
            <person name="Numata K."/>
            <person name="Arakawa K."/>
        </authorList>
    </citation>
    <scope>NUCLEOTIDE SEQUENCE</scope>
</reference>
<sequence>MKSCAKDVSPVDRKYVLPDGQVLTVGSERFRCPEVLFRPSFLNLDGPGIHGTLFDSVMKCDVDIRKDILENVLLSGGNTLFPGIAIRLRQELQDMCHSRVRVWAPAERRYAVWLGGSILGSLSTFKDICISRSEYDDYGPKIVHRKCF</sequence>
<dbReference type="SMART" id="SM00268">
    <property type="entry name" value="ACTIN"/>
    <property type="match status" value="1"/>
</dbReference>
<comment type="similarity">
    <text evidence="1">Belongs to the actin family.</text>
</comment>
<evidence type="ECO:0000313" key="2">
    <source>
        <dbReference type="EMBL" id="GFQ98979.1"/>
    </source>
</evidence>
<dbReference type="Gene3D" id="3.30.420.40">
    <property type="match status" value="2"/>
</dbReference>
<evidence type="ECO:0000256" key="1">
    <source>
        <dbReference type="RuleBase" id="RU000487"/>
    </source>
</evidence>
<dbReference type="SUPFAM" id="SSF53067">
    <property type="entry name" value="Actin-like ATPase domain"/>
    <property type="match status" value="1"/>
</dbReference>
<gene>
    <name evidence="2" type="primary">ACT7</name>
    <name evidence="2" type="ORF">TNCT_472961</name>
</gene>
<protein>
    <submittedName>
        <fullName evidence="2">Actin-7</fullName>
    </submittedName>
</protein>
<name>A0A8X6I6B9_TRICU</name>
<dbReference type="PANTHER" id="PTHR11937">
    <property type="entry name" value="ACTIN"/>
    <property type="match status" value="1"/>
</dbReference>
<dbReference type="Proteomes" id="UP000887116">
    <property type="component" value="Unassembled WGS sequence"/>
</dbReference>
<dbReference type="EMBL" id="BMAO01024956">
    <property type="protein sequence ID" value="GFQ98979.1"/>
    <property type="molecule type" value="Genomic_DNA"/>
</dbReference>
<dbReference type="OrthoDB" id="6409803at2759"/>
<dbReference type="InterPro" id="IPR004000">
    <property type="entry name" value="Actin"/>
</dbReference>